<feature type="compositionally biased region" description="Low complexity" evidence="1">
    <location>
        <begin position="164"/>
        <end position="177"/>
    </location>
</feature>
<dbReference type="AlphaFoldDB" id="A0A2P6VR34"/>
<sequence length="978" mass="95193">MQALVSSAMSSRRAKPSSSSGSSDAGSGSGDATAGSSVQPPPPAAAAALGNGVAAVPAGAAPVAAGVPSTSAATNNADQLLAALAAEAASPDVVIDPRYASLRQLLAAAPADGYARSNFARSLLTGVEQAPLGDKSVFGMAGRLLERALASGGQLAQPEERARAAAQPSPAVAAAAAPPAAAAPRAAAPSARGPALRRDAAAPVASSFVVPDAAEHAVVTEAPAAPAAPAPAAPPVPTLPAAAPAAMPAALAGAPAAVAAAVAPALRSTAPLAQDSSNRFNNRYEELLEALAAEASAPDLAADPRFIGVRSLLAAAPRGGEPRLNFARSLLRGIEDADASDSLYGPAATLLDRVLGAGGLMTPTEPAAAPASRNGTTPSQPASAPSSQPPPEAVAMQAPARRTAVPAQQPGSVGTPSRHEQLLASLSAAAAAPQVVADRRYAPLRQLLAAAPAGGEARAAFARNLVRGIEEAEAGDPVFGPAATLLERLLDVGALSPPKGPPRTSSHASAQPPSLAPGAASAAQAAAPDGVQPDSSVAAAAQAQQPASGAASGASGAVSSAATPATSSLETLLADVTAAAAAPEAAASARYAPLRQLLAAAPAGGEPRLKFARSLLRGIEAADERDVVFGPAAELLEKAIEKGSLKPAAAAATAPARGPAVQQAPAAGTPSLEEKLLLGLSAAATAPEVAANARYAPLRQLLAAAPAAGEPRLKFARSLLRGIEAAEEGDVVFGPAAELLERAPERGSVPSAPQSSAAASTINTAAASLPSAPAEKPAAARQVPAVQVPAAKELPAAEEPAAAAEELPAAEEASQAAAGNGAAVAAEASEAATAGAAPAALASADAEAVHAVQPTAAADPAAAAEPAKPAAPAAPTKPAAAPSTPLDARYEQLLVALLAAVKAPAAQQNEGYAALRALLAEAPKRGPARLEFARSLARGIEEAPEEDAGAHGAAWALLQGSLCGDGAVLPTVARPKTN</sequence>
<feature type="compositionally biased region" description="Low complexity" evidence="1">
    <location>
        <begin position="535"/>
        <end position="544"/>
    </location>
</feature>
<dbReference type="Proteomes" id="UP000239649">
    <property type="component" value="Unassembled WGS sequence"/>
</dbReference>
<feature type="compositionally biased region" description="Low complexity" evidence="1">
    <location>
        <begin position="750"/>
        <end position="763"/>
    </location>
</feature>
<feature type="region of interest" description="Disordered" evidence="1">
    <location>
        <begin position="1"/>
        <end position="47"/>
    </location>
</feature>
<evidence type="ECO:0000313" key="3">
    <source>
        <dbReference type="Proteomes" id="UP000239649"/>
    </source>
</evidence>
<name>A0A2P6VR34_9CHLO</name>
<dbReference type="EMBL" id="LHPF02000001">
    <property type="protein sequence ID" value="PSC76531.1"/>
    <property type="molecule type" value="Genomic_DNA"/>
</dbReference>
<feature type="region of interest" description="Disordered" evidence="1">
    <location>
        <begin position="361"/>
        <end position="419"/>
    </location>
</feature>
<organism evidence="2 3">
    <name type="scientific">Micractinium conductrix</name>
    <dbReference type="NCBI Taxonomy" id="554055"/>
    <lineage>
        <taxon>Eukaryota</taxon>
        <taxon>Viridiplantae</taxon>
        <taxon>Chlorophyta</taxon>
        <taxon>core chlorophytes</taxon>
        <taxon>Trebouxiophyceae</taxon>
        <taxon>Chlorellales</taxon>
        <taxon>Chlorellaceae</taxon>
        <taxon>Chlorella clade</taxon>
        <taxon>Micractinium</taxon>
    </lineage>
</organism>
<feature type="region of interest" description="Disordered" evidence="1">
    <location>
        <begin position="744"/>
        <end position="763"/>
    </location>
</feature>
<proteinExistence type="predicted"/>
<dbReference type="STRING" id="554055.A0A2P6VR34"/>
<evidence type="ECO:0000313" key="2">
    <source>
        <dbReference type="EMBL" id="PSC76531.1"/>
    </source>
</evidence>
<protein>
    <submittedName>
        <fullName evidence="2">Uncharacterized protein</fullName>
    </submittedName>
</protein>
<comment type="caution">
    <text evidence="2">The sequence shown here is derived from an EMBL/GenBank/DDBJ whole genome shotgun (WGS) entry which is preliminary data.</text>
</comment>
<reference evidence="2 3" key="1">
    <citation type="journal article" date="2018" name="Plant J.">
        <title>Genome sequences of Chlorella sorokiniana UTEX 1602 and Micractinium conductrix SAG 241.80: implications to maltose excretion by a green alga.</title>
        <authorList>
            <person name="Arriola M.B."/>
            <person name="Velmurugan N."/>
            <person name="Zhang Y."/>
            <person name="Plunkett M.H."/>
            <person name="Hondzo H."/>
            <person name="Barney B.M."/>
        </authorList>
    </citation>
    <scope>NUCLEOTIDE SEQUENCE [LARGE SCALE GENOMIC DNA]</scope>
    <source>
        <strain evidence="2 3">SAG 241.80</strain>
    </source>
</reference>
<evidence type="ECO:0000256" key="1">
    <source>
        <dbReference type="SAM" id="MobiDB-lite"/>
    </source>
</evidence>
<feature type="region of interest" description="Disordered" evidence="1">
    <location>
        <begin position="796"/>
        <end position="815"/>
    </location>
</feature>
<feature type="compositionally biased region" description="Low complexity" evidence="1">
    <location>
        <begin position="1"/>
        <end position="38"/>
    </location>
</feature>
<feature type="region of interest" description="Disordered" evidence="1">
    <location>
        <begin position="155"/>
        <end position="177"/>
    </location>
</feature>
<accession>A0A2P6VR34</accession>
<feature type="compositionally biased region" description="Low complexity" evidence="1">
    <location>
        <begin position="508"/>
        <end position="528"/>
    </location>
</feature>
<feature type="compositionally biased region" description="Low complexity" evidence="1">
    <location>
        <begin position="857"/>
        <end position="882"/>
    </location>
</feature>
<gene>
    <name evidence="2" type="ORF">C2E20_0633</name>
</gene>
<feature type="region of interest" description="Disordered" evidence="1">
    <location>
        <begin position="857"/>
        <end position="883"/>
    </location>
</feature>
<keyword evidence="3" id="KW-1185">Reference proteome</keyword>
<feature type="region of interest" description="Disordered" evidence="1">
    <location>
        <begin position="493"/>
        <end position="544"/>
    </location>
</feature>